<gene>
    <name evidence="2" type="ORF">ALFOR1_50043</name>
</gene>
<dbReference type="InterPro" id="IPR052189">
    <property type="entry name" value="L-asp_N-monooxygenase_NS-form"/>
</dbReference>
<dbReference type="Pfam" id="PF13454">
    <property type="entry name" value="NAD_binding_9"/>
    <property type="match status" value="1"/>
</dbReference>
<name>A0A6T9Y6L7_ALTMA</name>
<dbReference type="InterPro" id="IPR038732">
    <property type="entry name" value="HpyO/CreE_NAD-binding"/>
</dbReference>
<proteinExistence type="predicted"/>
<evidence type="ECO:0000313" key="3">
    <source>
        <dbReference type="Proteomes" id="UP000509458"/>
    </source>
</evidence>
<accession>A0A6T9Y6L7</accession>
<protein>
    <submittedName>
        <fullName evidence="2">FAD-NAD(P)-binding</fullName>
    </submittedName>
</protein>
<dbReference type="PANTHER" id="PTHR40254">
    <property type="entry name" value="BLR0577 PROTEIN"/>
    <property type="match status" value="1"/>
</dbReference>
<evidence type="ECO:0000313" key="2">
    <source>
        <dbReference type="EMBL" id="CAB9495361.1"/>
    </source>
</evidence>
<feature type="domain" description="FAD-dependent urate hydroxylase HpyO/Asp monooxygenase CreE-like FAD/NAD(P)-binding" evidence="1">
    <location>
        <begin position="18"/>
        <end position="183"/>
    </location>
</feature>
<dbReference type="RefSeq" id="WP_179984583.1">
    <property type="nucleotide sequence ID" value="NZ_LR812090.1"/>
</dbReference>
<dbReference type="Proteomes" id="UP000509458">
    <property type="component" value="Chromosome"/>
</dbReference>
<dbReference type="PANTHER" id="PTHR40254:SF1">
    <property type="entry name" value="BLR0577 PROTEIN"/>
    <property type="match status" value="1"/>
</dbReference>
<reference evidence="2 3" key="1">
    <citation type="submission" date="2020-06" db="EMBL/GenBank/DDBJ databases">
        <authorList>
            <person name="Duchaud E."/>
        </authorList>
    </citation>
    <scope>NUCLEOTIDE SEQUENCE [LARGE SCALE GENOMIC DNA]</scope>
    <source>
        <strain evidence="2">Alteromonas fortis</strain>
    </source>
</reference>
<dbReference type="AlphaFoldDB" id="A0A6T9Y6L7"/>
<sequence>MIVMENSFHQDCVQKNIAIIGAGPTTLYFLCELLEKNVFPQTIVIFEKHAEPGKGTPFRNENASPNLLSNLKENEIPKLNVSFSAWLHEIYGEDLVPTTLKTFLSCADYPEEAANKVIPRAVLGEYLGFCFNRAIQSLKQKGLDVTVKLHTEVKSIALENHRFTVDTSKERCSGFDRVVVNMGGDLCAKEKLDDALWAYPPKQYTHEDASKFTIDGMSLTAIDAALSIARTKGQFYDSANGIEYRTKHDFQIVMRSRSGVFPKVWYNSDTVTDYKKILNADCAIDVSNVESFFRHKLLPLFKQSMPKIYHQIKNMSFTESLTFLNQRNEQSHPILKLKAELLSLADESRQSDWPAVIAAGIDYIQQSPLLLKDFLTQHQDIKSQLSASFASIPLESANRIIALYDSKVLTFEQAEDAKLEEDSNADGIKINAKGIIECEDKLAKLKDLLTFSGKNYERGAYTNGDEWSVAENHELLINGKSTQLYVGSAFVTPWYINIPGLGTCADFGKQIAHHCVQTDAYEEAVGE</sequence>
<dbReference type="EMBL" id="LR812090">
    <property type="protein sequence ID" value="CAB9495361.1"/>
    <property type="molecule type" value="Genomic_DNA"/>
</dbReference>
<dbReference type="Gene3D" id="3.50.50.60">
    <property type="entry name" value="FAD/NAD(P)-binding domain"/>
    <property type="match status" value="1"/>
</dbReference>
<dbReference type="InterPro" id="IPR036188">
    <property type="entry name" value="FAD/NAD-bd_sf"/>
</dbReference>
<organism evidence="2 3">
    <name type="scientific">Alteromonas macleodii</name>
    <name type="common">Pseudoalteromonas macleodii</name>
    <dbReference type="NCBI Taxonomy" id="28108"/>
    <lineage>
        <taxon>Bacteria</taxon>
        <taxon>Pseudomonadati</taxon>
        <taxon>Pseudomonadota</taxon>
        <taxon>Gammaproteobacteria</taxon>
        <taxon>Alteromonadales</taxon>
        <taxon>Alteromonadaceae</taxon>
        <taxon>Alteromonas/Salinimonas group</taxon>
        <taxon>Alteromonas</taxon>
    </lineage>
</organism>
<dbReference type="SUPFAM" id="SSF51905">
    <property type="entry name" value="FAD/NAD(P)-binding domain"/>
    <property type="match status" value="1"/>
</dbReference>
<evidence type="ECO:0000259" key="1">
    <source>
        <dbReference type="Pfam" id="PF13454"/>
    </source>
</evidence>